<feature type="chain" id="PRO_5013382433" evidence="1">
    <location>
        <begin position="28"/>
        <end position="540"/>
    </location>
</feature>
<protein>
    <submittedName>
        <fullName evidence="2">Uncharacterized protein</fullName>
    </submittedName>
</protein>
<gene>
    <name evidence="2" type="ORF">SAMN04488028_101258</name>
</gene>
<evidence type="ECO:0000256" key="1">
    <source>
        <dbReference type="SAM" id="SignalP"/>
    </source>
</evidence>
<dbReference type="PANTHER" id="PTHR39335:SF1">
    <property type="entry name" value="BLL4220 PROTEIN"/>
    <property type="match status" value="1"/>
</dbReference>
<dbReference type="AlphaFoldDB" id="A0A1M6JNB7"/>
<name>A0A1M6JNB7_REIAG</name>
<accession>A0A1M6JNB7</accession>
<proteinExistence type="predicted"/>
<dbReference type="EMBL" id="FRAA01000001">
    <property type="protein sequence ID" value="SHJ48215.1"/>
    <property type="molecule type" value="Genomic_DNA"/>
</dbReference>
<evidence type="ECO:0000313" key="2">
    <source>
        <dbReference type="EMBL" id="SHJ48215.1"/>
    </source>
</evidence>
<dbReference type="RefSeq" id="WP_139280842.1">
    <property type="nucleotide sequence ID" value="NZ_FRAA01000001.1"/>
</dbReference>
<evidence type="ECO:0000313" key="3">
    <source>
        <dbReference type="Proteomes" id="UP000184474"/>
    </source>
</evidence>
<organism evidence="2 3">
    <name type="scientific">Reichenbachiella agariperforans</name>
    <dbReference type="NCBI Taxonomy" id="156994"/>
    <lineage>
        <taxon>Bacteria</taxon>
        <taxon>Pseudomonadati</taxon>
        <taxon>Bacteroidota</taxon>
        <taxon>Cytophagia</taxon>
        <taxon>Cytophagales</taxon>
        <taxon>Reichenbachiellaceae</taxon>
        <taxon>Reichenbachiella</taxon>
    </lineage>
</organism>
<feature type="signal peptide" evidence="1">
    <location>
        <begin position="1"/>
        <end position="27"/>
    </location>
</feature>
<reference evidence="3" key="1">
    <citation type="submission" date="2016-11" db="EMBL/GenBank/DDBJ databases">
        <authorList>
            <person name="Varghese N."/>
            <person name="Submissions S."/>
        </authorList>
    </citation>
    <scope>NUCLEOTIDE SEQUENCE [LARGE SCALE GENOMIC DNA]</scope>
    <source>
        <strain evidence="3">DSM 26134</strain>
    </source>
</reference>
<dbReference type="PANTHER" id="PTHR39335">
    <property type="entry name" value="BLL4220 PROTEIN"/>
    <property type="match status" value="1"/>
</dbReference>
<dbReference type="InterPro" id="IPR005297">
    <property type="entry name" value="Lipoprotein_repeat"/>
</dbReference>
<dbReference type="PROSITE" id="PS51257">
    <property type="entry name" value="PROKAR_LIPOPROTEIN"/>
    <property type="match status" value="1"/>
</dbReference>
<dbReference type="Proteomes" id="UP000184474">
    <property type="component" value="Unassembled WGS sequence"/>
</dbReference>
<sequence length="540" mass="58130">MKNVVNQFSLRLMLALAAMVFVTSCSSDDNTEEPDLSASAKIQLSNDAALGEILTDANGVTLYVFAKDVAGTSACLDGCLDAWPIYYAEDAEIGTGLEATDFSSITHSNGEKQTTYKGWPLYYFSPSGDGVIETAGSTAGDGAGSAFHVAKPDYTIMLANTQLVGVDGKNYTSEYVEGEGATSYFVNASGRALYIFTNDTKDTNNFTASDFSNDGVWPVYTKEIEAVVSSINADDFGSIDVFGESQLTYKGWPLYYFGQDTDRGDTKGVSVPAPGVWPVATTDLAAAEEVIVETTIMLSTDDALGELLTDAEGHVLYYLAKDVAGTRNCTGGCADSWPVFYTAEIEVGEGLDAEDFENIEQDGDMITTYKGWPLYYHSESGDGVIDAVGNTSGQGLGGVWYVMKDYSIMLAKGQLIGADGKNYLEDYTEGEGETTYFTSAWGKTLYAFNNDSKDTNTFTNEDFSNDGSWPIYHVTVDQLPAAMDAADFGEIEVFGEMQLTFKGWPVYYYGGDSDRGENKGVSVPSPGVWPIINNSTVAAE</sequence>
<dbReference type="STRING" id="156994.SAMN04488028_101258"/>
<dbReference type="GO" id="GO:0043448">
    <property type="term" value="P:alkane catabolic process"/>
    <property type="evidence" value="ECO:0007669"/>
    <property type="project" value="TreeGrafter"/>
</dbReference>
<dbReference type="Pfam" id="PF03640">
    <property type="entry name" value="Lipoprotein_15"/>
    <property type="match status" value="5"/>
</dbReference>
<keyword evidence="1" id="KW-0732">Signal</keyword>
<keyword evidence="3" id="KW-1185">Reference proteome</keyword>